<protein>
    <submittedName>
        <fullName evidence="4">NADH oxidase</fullName>
    </submittedName>
</protein>
<dbReference type="InterPro" id="IPR036291">
    <property type="entry name" value="NAD(P)-bd_dom_sf"/>
</dbReference>
<dbReference type="CDD" id="cd08291">
    <property type="entry name" value="ETR_like_1"/>
    <property type="match status" value="1"/>
</dbReference>
<dbReference type="SUPFAM" id="SSF51735">
    <property type="entry name" value="NAD(P)-binding Rossmann-fold domains"/>
    <property type="match status" value="1"/>
</dbReference>
<organism evidence="4 5">
    <name type="scientific">SAR86 cluster bacterium</name>
    <dbReference type="NCBI Taxonomy" id="2030880"/>
    <lineage>
        <taxon>Bacteria</taxon>
        <taxon>Pseudomonadati</taxon>
        <taxon>Pseudomonadota</taxon>
        <taxon>Gammaproteobacteria</taxon>
        <taxon>SAR86 cluster</taxon>
    </lineage>
</organism>
<evidence type="ECO:0000313" key="5">
    <source>
        <dbReference type="Proteomes" id="UP000218327"/>
    </source>
</evidence>
<dbReference type="InterPro" id="IPR011032">
    <property type="entry name" value="GroES-like_sf"/>
</dbReference>
<feature type="domain" description="Alcohol dehydrogenase-like C-terminal" evidence="3">
    <location>
        <begin position="186"/>
        <end position="263"/>
    </location>
</feature>
<dbReference type="SUPFAM" id="SSF50129">
    <property type="entry name" value="GroES-like"/>
    <property type="match status" value="1"/>
</dbReference>
<dbReference type="EMBL" id="NVVJ01000020">
    <property type="protein sequence ID" value="PCJ25098.1"/>
    <property type="molecule type" value="Genomic_DNA"/>
</dbReference>
<proteinExistence type="predicted"/>
<evidence type="ECO:0000256" key="1">
    <source>
        <dbReference type="ARBA" id="ARBA00022857"/>
    </source>
</evidence>
<reference evidence="5" key="1">
    <citation type="submission" date="2017-08" db="EMBL/GenBank/DDBJ databases">
        <title>A dynamic microbial community with high functional redundancy inhabits the cold, oxic subseafloor aquifer.</title>
        <authorList>
            <person name="Tully B.J."/>
            <person name="Wheat C.G."/>
            <person name="Glazer B.T."/>
            <person name="Huber J.A."/>
        </authorList>
    </citation>
    <scope>NUCLEOTIDE SEQUENCE [LARGE SCALE GENOMIC DNA]</scope>
</reference>
<name>A0A2A5B1Y1_9GAMM</name>
<keyword evidence="2" id="KW-0560">Oxidoreductase</keyword>
<sequence length="377" mass="40016">MPENTTYLQMFSTVKESGELSLELKEQEIPKPDADQVLVRIEATPINPSDLGVMFGLTDMSAATSNTTDGNTALTAPVSEQGMRLMKARVGQALAVGNEGAGTVVATGDSDLAKSLDGKIVAIAGGSMYGQYRCIEASSCLPLLEGHTAKDGASSFVNPMTVLSMIETMRMEEHTALVHTAAASNLGQMLNRVCQADGVKLVNIVRKEEQAALLKDMGAKYVVNSSAESFMAELTDAIHETGATLGFDATGGGMLASNILTCMESAAARTPGAYSIYGSIKHKQVYLYGGLDTSVTTLSRGYGMAWGVGGWLLPNFLAKAGMEVAGRLRGRVATELTTSFASNYTNEISLSEALQVETMQQYYAKHTGEKFLICPQK</sequence>
<dbReference type="Gene3D" id="3.40.50.720">
    <property type="entry name" value="NAD(P)-binding Rossmann-like Domain"/>
    <property type="match status" value="1"/>
</dbReference>
<dbReference type="Pfam" id="PF00107">
    <property type="entry name" value="ADH_zinc_N"/>
    <property type="match status" value="1"/>
</dbReference>
<dbReference type="PANTHER" id="PTHR48106">
    <property type="entry name" value="QUINONE OXIDOREDUCTASE PIG3-RELATED"/>
    <property type="match status" value="1"/>
</dbReference>
<dbReference type="PANTHER" id="PTHR48106:SF18">
    <property type="entry name" value="QUINONE OXIDOREDUCTASE PIG3"/>
    <property type="match status" value="1"/>
</dbReference>
<dbReference type="Gene3D" id="3.90.180.10">
    <property type="entry name" value="Medium-chain alcohol dehydrogenases, catalytic domain"/>
    <property type="match status" value="1"/>
</dbReference>
<accession>A0A2A5B1Y1</accession>
<keyword evidence="1" id="KW-0521">NADP</keyword>
<dbReference type="Proteomes" id="UP000218327">
    <property type="component" value="Unassembled WGS sequence"/>
</dbReference>
<comment type="caution">
    <text evidence="4">The sequence shown here is derived from an EMBL/GenBank/DDBJ whole genome shotgun (WGS) entry which is preliminary data.</text>
</comment>
<dbReference type="InterPro" id="IPR013149">
    <property type="entry name" value="ADH-like_C"/>
</dbReference>
<dbReference type="AlphaFoldDB" id="A0A2A5B1Y1"/>
<gene>
    <name evidence="4" type="ORF">COA96_08115</name>
</gene>
<dbReference type="GO" id="GO:0070402">
    <property type="term" value="F:NADPH binding"/>
    <property type="evidence" value="ECO:0007669"/>
    <property type="project" value="TreeGrafter"/>
</dbReference>
<evidence type="ECO:0000313" key="4">
    <source>
        <dbReference type="EMBL" id="PCJ25098.1"/>
    </source>
</evidence>
<evidence type="ECO:0000259" key="3">
    <source>
        <dbReference type="Pfam" id="PF00107"/>
    </source>
</evidence>
<dbReference type="GO" id="GO:0016651">
    <property type="term" value="F:oxidoreductase activity, acting on NAD(P)H"/>
    <property type="evidence" value="ECO:0007669"/>
    <property type="project" value="TreeGrafter"/>
</dbReference>
<evidence type="ECO:0000256" key="2">
    <source>
        <dbReference type="ARBA" id="ARBA00023002"/>
    </source>
</evidence>